<keyword evidence="4" id="KW-1185">Reference proteome</keyword>
<reference evidence="3 4" key="1">
    <citation type="submission" date="2020-09" db="EMBL/GenBank/DDBJ databases">
        <title>Diversity and distribution of actinomycetes associated with coral in the coast of Hainan.</title>
        <authorList>
            <person name="Li F."/>
        </authorList>
    </citation>
    <scope>NUCLEOTIDE SEQUENCE [LARGE SCALE GENOMIC DNA]</scope>
    <source>
        <strain evidence="3 4">HNM0947</strain>
    </source>
</reference>
<evidence type="ECO:0000313" key="3">
    <source>
        <dbReference type="EMBL" id="MBE2998538.1"/>
    </source>
</evidence>
<comment type="caution">
    <text evidence="3">The sequence shown here is derived from an EMBL/GenBank/DDBJ whole genome shotgun (WGS) entry which is preliminary data.</text>
</comment>
<dbReference type="Proteomes" id="UP000806528">
    <property type="component" value="Unassembled WGS sequence"/>
</dbReference>
<proteinExistence type="predicted"/>
<dbReference type="InterPro" id="IPR011990">
    <property type="entry name" value="TPR-like_helical_dom_sf"/>
</dbReference>
<dbReference type="Gene3D" id="1.25.40.10">
    <property type="entry name" value="Tetratricopeptide repeat domain"/>
    <property type="match status" value="1"/>
</dbReference>
<dbReference type="SUPFAM" id="SSF81901">
    <property type="entry name" value="HCP-like"/>
    <property type="match status" value="1"/>
</dbReference>
<evidence type="ECO:0000256" key="2">
    <source>
        <dbReference type="SAM" id="Phobius"/>
    </source>
</evidence>
<feature type="region of interest" description="Disordered" evidence="1">
    <location>
        <begin position="733"/>
        <end position="753"/>
    </location>
</feature>
<sequence length="1041" mass="114579">MNRPFVVLLLIATALSAVAGLLVEELSVPLWVTAAATAATAVVGLLLKKPVERFQDRTDPGRFTQHLVKGGAVRVRDTARDVPGLLGVHPARFRDPDDVHSDQLPDYVQRPELEKKVRDRLKAHGLVVVTGGSATGKSRLAYQVVRELYPDRMLYRPLPGEAGVRGLVATGALPRKAVFWLDGVEDHVAQGLRPEDIAGLLPEGHGNAVVATMRVHPGSGSGDDRSGQSQETFLRRFAGHEVQVPRGNDGYSEDVPDDPRIREAAAQSRHGLTEYLAQGPAAYLKWERLSGNADTHRAGAVVEAAVDARRAGRHTPLPKELLRRLHEHYVDTSEGSGAGRQTFDEALNDAARPYDGASGCLMESDQVPGAYYAFDYLVDRAQENEEPVATPVLEELVEATEGPELVSLGRAAQESDRGCALRAADRRLAERPGDAAALGLRGAVLLEKAHGRGAEDEWHGLRGACSDLKWNDDTPEAVGLVRRAVEAGDERSRPVLGTFLQRSGRFEEALEHLRQVEEPDGVLELRIAKALRGLGRLDEADEQLMKVADRGLIAAFFHLAVNAADRGNLDLSLYTYDWLADAARELDDRRLELLTMHARAELLFRVGLVAEAVEFSEKGAEKEEAWAFYALVRHFEDTENMAMASLWSRRAADAGILWAMAKQGMITDDEIQQSRDHWYARTHAAADLYSEMHVRLAVARTVIRAMDRVIEWADRGTPGADLSDAPEVVVGSLDDMDGSKDTGATDAPVETATDPETRIALHREQGNHRELVSLLAAEVAAGRENRVEALDEALDSLDREDWMPVITEAADTEHRYPTAVVLTMLRAGFEQRAEELLLLYVHTGDQRALKLLATFYKERERHGELVELLRHRVYLGSSSAAAELAEYLYANTEVGSVEEDLTWPLASFARSEGEMSVSTLMAVYVLGGDKRRLVAETIEAGGAGHARLAVALVDDGQVEEAEAVFVQGEDHESFVYRPPAYLDFAEALVAKGLGSRAEAVLERMTEDGATEKHRARAEQIRARAGMGRLRWKLWGRRRWNR</sequence>
<accession>A0ABR9P3W8</accession>
<keyword evidence="2" id="KW-0812">Transmembrane</keyword>
<dbReference type="EMBL" id="JADBGI010000005">
    <property type="protein sequence ID" value="MBE2998538.1"/>
    <property type="molecule type" value="Genomic_DNA"/>
</dbReference>
<feature type="transmembrane region" description="Helical" evidence="2">
    <location>
        <begin position="30"/>
        <end position="47"/>
    </location>
</feature>
<gene>
    <name evidence="3" type="ORF">IDM40_07460</name>
</gene>
<protein>
    <recommendedName>
        <fullName evidence="5">Tetratricopeptide repeat protein</fullName>
    </recommendedName>
</protein>
<evidence type="ECO:0000313" key="4">
    <source>
        <dbReference type="Proteomes" id="UP000806528"/>
    </source>
</evidence>
<name>A0ABR9P3W8_9ACTN</name>
<dbReference type="RefSeq" id="WP_193121179.1">
    <property type="nucleotide sequence ID" value="NZ_JADBGI010000005.1"/>
</dbReference>
<evidence type="ECO:0008006" key="5">
    <source>
        <dbReference type="Google" id="ProtNLM"/>
    </source>
</evidence>
<organism evidence="3 4">
    <name type="scientific">Nocardiopsis coralli</name>
    <dbReference type="NCBI Taxonomy" id="2772213"/>
    <lineage>
        <taxon>Bacteria</taxon>
        <taxon>Bacillati</taxon>
        <taxon>Actinomycetota</taxon>
        <taxon>Actinomycetes</taxon>
        <taxon>Streptosporangiales</taxon>
        <taxon>Nocardiopsidaceae</taxon>
        <taxon>Nocardiopsis</taxon>
    </lineage>
</organism>
<keyword evidence="2" id="KW-1133">Transmembrane helix</keyword>
<keyword evidence="2" id="KW-0472">Membrane</keyword>
<evidence type="ECO:0000256" key="1">
    <source>
        <dbReference type="SAM" id="MobiDB-lite"/>
    </source>
</evidence>